<evidence type="ECO:0000313" key="3">
    <source>
        <dbReference type="EMBL" id="KAK6192007.1"/>
    </source>
</evidence>
<dbReference type="Proteomes" id="UP001347796">
    <property type="component" value="Unassembled WGS sequence"/>
</dbReference>
<keyword evidence="4" id="KW-1185">Reference proteome</keyword>
<proteinExistence type="predicted"/>
<evidence type="ECO:0000313" key="4">
    <source>
        <dbReference type="Proteomes" id="UP001347796"/>
    </source>
</evidence>
<evidence type="ECO:0000256" key="2">
    <source>
        <dbReference type="SAM" id="Phobius"/>
    </source>
</evidence>
<reference evidence="3 4" key="1">
    <citation type="submission" date="2024-01" db="EMBL/GenBank/DDBJ databases">
        <title>The genome of the rayed Mediterranean limpet Patella caerulea (Linnaeus, 1758).</title>
        <authorList>
            <person name="Anh-Thu Weber A."/>
            <person name="Halstead-Nussloch G."/>
        </authorList>
    </citation>
    <scope>NUCLEOTIDE SEQUENCE [LARGE SCALE GENOMIC DNA]</scope>
    <source>
        <strain evidence="3">AATW-2023a</strain>
        <tissue evidence="3">Whole specimen</tissue>
    </source>
</reference>
<organism evidence="3 4">
    <name type="scientific">Patella caerulea</name>
    <name type="common">Rayed Mediterranean limpet</name>
    <dbReference type="NCBI Taxonomy" id="87958"/>
    <lineage>
        <taxon>Eukaryota</taxon>
        <taxon>Metazoa</taxon>
        <taxon>Spiralia</taxon>
        <taxon>Lophotrochozoa</taxon>
        <taxon>Mollusca</taxon>
        <taxon>Gastropoda</taxon>
        <taxon>Patellogastropoda</taxon>
        <taxon>Patelloidea</taxon>
        <taxon>Patellidae</taxon>
        <taxon>Patella</taxon>
    </lineage>
</organism>
<feature type="compositionally biased region" description="Pro residues" evidence="1">
    <location>
        <begin position="45"/>
        <end position="57"/>
    </location>
</feature>
<dbReference type="AlphaFoldDB" id="A0AAN8K854"/>
<keyword evidence="2" id="KW-0812">Transmembrane</keyword>
<protein>
    <submittedName>
        <fullName evidence="3">Uncharacterized protein</fullName>
    </submittedName>
</protein>
<feature type="region of interest" description="Disordered" evidence="1">
    <location>
        <begin position="1"/>
        <end position="73"/>
    </location>
</feature>
<dbReference type="EMBL" id="JAZGQO010000002">
    <property type="protein sequence ID" value="KAK6192007.1"/>
    <property type="molecule type" value="Genomic_DNA"/>
</dbReference>
<evidence type="ECO:0000256" key="1">
    <source>
        <dbReference type="SAM" id="MobiDB-lite"/>
    </source>
</evidence>
<keyword evidence="2" id="KW-1133">Transmembrane helix</keyword>
<accession>A0AAN8K854</accession>
<gene>
    <name evidence="3" type="ORF">SNE40_003563</name>
</gene>
<keyword evidence="2" id="KW-0472">Membrane</keyword>
<name>A0AAN8K854_PATCE</name>
<feature type="transmembrane region" description="Helical" evidence="2">
    <location>
        <begin position="150"/>
        <end position="172"/>
    </location>
</feature>
<comment type="caution">
    <text evidence="3">The sequence shown here is derived from an EMBL/GenBank/DDBJ whole genome shotgun (WGS) entry which is preliminary data.</text>
</comment>
<sequence length="175" mass="18799">MSEKEANTHTPGGMSGSGNTGAEPPPPSYDEAMNIPQTYPGGNSPYPPQQPQYPPHQQPYHPQASAPYPPTQTPMVHPVAYGIPNTAVPNQAQYGGNSYGVPTANYSTQYGVPGQNTQTYPVPGTAGYNTTPLAYGHQRNVDVNQNKKKFFVICVFIVVAIIVLVIIFNAVLRLS</sequence>